<keyword evidence="3" id="KW-1133">Transmembrane helix</keyword>
<keyword evidence="2" id="KW-0812">Transmembrane</keyword>
<dbReference type="InterPro" id="IPR028082">
    <property type="entry name" value="Peripla_BP_I"/>
</dbReference>
<evidence type="ECO:0000313" key="6">
    <source>
        <dbReference type="EMBL" id="MEQ2171980.1"/>
    </source>
</evidence>
<keyword evidence="4" id="KW-0472">Membrane</keyword>
<comment type="subcellular location">
    <subcellularLocation>
        <location evidence="1">Membrane</location>
    </subcellularLocation>
</comment>
<accession>A0ABV0NKP9</accession>
<name>A0ABV0NKP9_9TELE</name>
<proteinExistence type="predicted"/>
<reference evidence="6 7" key="1">
    <citation type="submission" date="2021-06" db="EMBL/GenBank/DDBJ databases">
        <authorList>
            <person name="Palmer J.M."/>
        </authorList>
    </citation>
    <scope>NUCLEOTIDE SEQUENCE [LARGE SCALE GENOMIC DNA]</scope>
    <source>
        <strain evidence="6 7">GA_2019</strain>
        <tissue evidence="6">Muscle</tissue>
    </source>
</reference>
<protein>
    <recommendedName>
        <fullName evidence="5">Receptor ligand binding region domain-containing protein</fullName>
    </recommendedName>
</protein>
<evidence type="ECO:0000313" key="7">
    <source>
        <dbReference type="Proteomes" id="UP001476798"/>
    </source>
</evidence>
<keyword evidence="7" id="KW-1185">Reference proteome</keyword>
<evidence type="ECO:0000259" key="5">
    <source>
        <dbReference type="Pfam" id="PF01094"/>
    </source>
</evidence>
<dbReference type="EMBL" id="JAHRIO010041214">
    <property type="protein sequence ID" value="MEQ2171980.1"/>
    <property type="molecule type" value="Genomic_DNA"/>
</dbReference>
<dbReference type="Proteomes" id="UP001476798">
    <property type="component" value="Unassembled WGS sequence"/>
</dbReference>
<evidence type="ECO:0000256" key="2">
    <source>
        <dbReference type="ARBA" id="ARBA00022692"/>
    </source>
</evidence>
<feature type="domain" description="Receptor ligand binding region" evidence="5">
    <location>
        <begin position="6"/>
        <end position="77"/>
    </location>
</feature>
<organism evidence="6 7">
    <name type="scientific">Goodea atripinnis</name>
    <dbReference type="NCBI Taxonomy" id="208336"/>
    <lineage>
        <taxon>Eukaryota</taxon>
        <taxon>Metazoa</taxon>
        <taxon>Chordata</taxon>
        <taxon>Craniata</taxon>
        <taxon>Vertebrata</taxon>
        <taxon>Euteleostomi</taxon>
        <taxon>Actinopterygii</taxon>
        <taxon>Neopterygii</taxon>
        <taxon>Teleostei</taxon>
        <taxon>Neoteleostei</taxon>
        <taxon>Acanthomorphata</taxon>
        <taxon>Ovalentaria</taxon>
        <taxon>Atherinomorphae</taxon>
        <taxon>Cyprinodontiformes</taxon>
        <taxon>Goodeidae</taxon>
        <taxon>Goodea</taxon>
    </lineage>
</organism>
<evidence type="ECO:0000256" key="4">
    <source>
        <dbReference type="ARBA" id="ARBA00023136"/>
    </source>
</evidence>
<evidence type="ECO:0000256" key="1">
    <source>
        <dbReference type="ARBA" id="ARBA00004370"/>
    </source>
</evidence>
<evidence type="ECO:0000256" key="3">
    <source>
        <dbReference type="ARBA" id="ARBA00022989"/>
    </source>
</evidence>
<dbReference type="InterPro" id="IPR001828">
    <property type="entry name" value="ANF_lig-bd_rcpt"/>
</dbReference>
<dbReference type="SUPFAM" id="SSF53822">
    <property type="entry name" value="Periplasmic binding protein-like I"/>
    <property type="match status" value="1"/>
</dbReference>
<sequence>MEGYGHAYIGPFNPTLCHAASLFAQHWEAGLASPGCLDADWLNLSPITSPAKVLITVLRFFRWAHVAVISGEDDHLEGIDNRSRVVMFLIKGVPKITPTFFGLGPKF</sequence>
<comment type="caution">
    <text evidence="6">The sequence shown here is derived from an EMBL/GenBank/DDBJ whole genome shotgun (WGS) entry which is preliminary data.</text>
</comment>
<dbReference type="Pfam" id="PF01094">
    <property type="entry name" value="ANF_receptor"/>
    <property type="match status" value="1"/>
</dbReference>
<gene>
    <name evidence="6" type="ORF">GOODEAATRI_016174</name>
</gene>